<dbReference type="PANTHER" id="PTHR28657:SF5">
    <property type="entry name" value="INDOLEAMINE 2,3-DIOXYGENASE"/>
    <property type="match status" value="1"/>
</dbReference>
<dbReference type="AlphaFoldDB" id="A0A1X7SXS4"/>
<dbReference type="KEGG" id="aqu:105315605"/>
<evidence type="ECO:0000313" key="6">
    <source>
        <dbReference type="Proteomes" id="UP000007879"/>
    </source>
</evidence>
<dbReference type="InParanoid" id="A0A1X7SXS4"/>
<dbReference type="OrthoDB" id="10262710at2759"/>
<name>A0A1X7SXS4_AMPQE</name>
<dbReference type="Proteomes" id="UP000007879">
    <property type="component" value="Unassembled WGS sequence"/>
</dbReference>
<keyword evidence="6" id="KW-1185">Reference proteome</keyword>
<evidence type="ECO:0008006" key="7">
    <source>
        <dbReference type="Google" id="ProtNLM"/>
    </source>
</evidence>
<dbReference type="Gene3D" id="1.20.58.480">
    <property type="match status" value="1"/>
</dbReference>
<keyword evidence="4" id="KW-0349">Heme</keyword>
<evidence type="ECO:0000256" key="3">
    <source>
        <dbReference type="ARBA" id="ARBA00023004"/>
    </source>
</evidence>
<feature type="binding site" description="proximal binding residue" evidence="4">
    <location>
        <position position="336"/>
    </location>
    <ligand>
        <name>heme b</name>
        <dbReference type="ChEBI" id="CHEBI:60344"/>
    </ligand>
    <ligandPart>
        <name>Fe</name>
        <dbReference type="ChEBI" id="CHEBI:18248"/>
    </ligandPart>
</feature>
<accession>A0A1X7SXS4</accession>
<dbReference type="GO" id="GO:0046872">
    <property type="term" value="F:metal ion binding"/>
    <property type="evidence" value="ECO:0007669"/>
    <property type="project" value="UniProtKB-KW"/>
</dbReference>
<dbReference type="eggNOG" id="ENOG502RZ6X">
    <property type="taxonomic scope" value="Eukaryota"/>
</dbReference>
<proteinExistence type="inferred from homology"/>
<dbReference type="EnsemblMetazoa" id="Aqu2.1.06957_001">
    <property type="protein sequence ID" value="Aqu2.1.06957_001"/>
    <property type="gene ID" value="Aqu2.1.06957"/>
</dbReference>
<dbReference type="InterPro" id="IPR000898">
    <property type="entry name" value="Indolamine_dOase"/>
</dbReference>
<evidence type="ECO:0000256" key="1">
    <source>
        <dbReference type="ARBA" id="ARBA00007119"/>
    </source>
</evidence>
<keyword evidence="2 4" id="KW-0479">Metal-binding</keyword>
<dbReference type="GO" id="GO:0005737">
    <property type="term" value="C:cytoplasm"/>
    <property type="evidence" value="ECO:0007669"/>
    <property type="project" value="TreeGrafter"/>
</dbReference>
<evidence type="ECO:0000313" key="5">
    <source>
        <dbReference type="EnsemblMetazoa" id="Aqu2.1.06957_001"/>
    </source>
</evidence>
<evidence type="ECO:0000256" key="2">
    <source>
        <dbReference type="ARBA" id="ARBA00022723"/>
    </source>
</evidence>
<dbReference type="GO" id="GO:0033754">
    <property type="term" value="F:indoleamine 2,3-dioxygenase activity"/>
    <property type="evidence" value="ECO:0007669"/>
    <property type="project" value="TreeGrafter"/>
</dbReference>
<dbReference type="OMA" id="SNKIMEP"/>
<dbReference type="EnsemblMetazoa" id="XM_011410308.1">
    <property type="protein sequence ID" value="XP_011408610.1"/>
    <property type="gene ID" value="LOC105315605"/>
</dbReference>
<dbReference type="Pfam" id="PF01231">
    <property type="entry name" value="IDO"/>
    <property type="match status" value="1"/>
</dbReference>
<reference evidence="6" key="1">
    <citation type="journal article" date="2010" name="Nature">
        <title>The Amphimedon queenslandica genome and the evolution of animal complexity.</title>
        <authorList>
            <person name="Srivastava M."/>
            <person name="Simakov O."/>
            <person name="Chapman J."/>
            <person name="Fahey B."/>
            <person name="Gauthier M.E."/>
            <person name="Mitros T."/>
            <person name="Richards G.S."/>
            <person name="Conaco C."/>
            <person name="Dacre M."/>
            <person name="Hellsten U."/>
            <person name="Larroux C."/>
            <person name="Putnam N.H."/>
            <person name="Stanke M."/>
            <person name="Adamska M."/>
            <person name="Darling A."/>
            <person name="Degnan S.M."/>
            <person name="Oakley T.H."/>
            <person name="Plachetzki D.C."/>
            <person name="Zhai Y."/>
            <person name="Adamski M."/>
            <person name="Calcino A."/>
            <person name="Cummins S.F."/>
            <person name="Goodstein D.M."/>
            <person name="Harris C."/>
            <person name="Jackson D.J."/>
            <person name="Leys S.P."/>
            <person name="Shu S."/>
            <person name="Woodcroft B.J."/>
            <person name="Vervoort M."/>
            <person name="Kosik K.S."/>
            <person name="Manning G."/>
            <person name="Degnan B.M."/>
            <person name="Rokhsar D.S."/>
        </authorList>
    </citation>
    <scope>NUCLEOTIDE SEQUENCE [LARGE SCALE GENOMIC DNA]</scope>
</reference>
<dbReference type="GO" id="GO:0019441">
    <property type="term" value="P:L-tryptophan catabolic process to kynurenine"/>
    <property type="evidence" value="ECO:0007669"/>
    <property type="project" value="InterPro"/>
</dbReference>
<dbReference type="GO" id="GO:0020037">
    <property type="term" value="F:heme binding"/>
    <property type="evidence" value="ECO:0007669"/>
    <property type="project" value="InterPro"/>
</dbReference>
<dbReference type="InterPro" id="IPR037217">
    <property type="entry name" value="Trp/Indoleamine_2_3_dOase-like"/>
</dbReference>
<reference evidence="5" key="2">
    <citation type="submission" date="2017-05" db="UniProtKB">
        <authorList>
            <consortium name="EnsemblMetazoa"/>
        </authorList>
    </citation>
    <scope>IDENTIFICATION</scope>
</reference>
<dbReference type="STRING" id="400682.A0A1X7SXS4"/>
<keyword evidence="3 4" id="KW-0408">Iron</keyword>
<evidence type="ECO:0000256" key="4">
    <source>
        <dbReference type="PIRSR" id="PIRSR600898-1"/>
    </source>
</evidence>
<organism evidence="5">
    <name type="scientific">Amphimedon queenslandica</name>
    <name type="common">Sponge</name>
    <dbReference type="NCBI Taxonomy" id="400682"/>
    <lineage>
        <taxon>Eukaryota</taxon>
        <taxon>Metazoa</taxon>
        <taxon>Porifera</taxon>
        <taxon>Demospongiae</taxon>
        <taxon>Heteroscleromorpha</taxon>
        <taxon>Haplosclerida</taxon>
        <taxon>Niphatidae</taxon>
        <taxon>Amphimedon</taxon>
    </lineage>
</organism>
<dbReference type="PANTHER" id="PTHR28657">
    <property type="entry name" value="INDOLEAMINE 2,3-DIOXYGENASE"/>
    <property type="match status" value="1"/>
</dbReference>
<sequence>MDSRWDLGFLSKAVERLPSSFDRWESIVDDLPILLKDSGKQLRDKVDCLPLITVDESSLPTKQHWQRAYCVITFISQAYKFIEGQGDAALCTSLPRQLAVPLVAISSHLGLSPSPCYAAFVLWNWHLKNPNEPLSKDNFKVALSFTGKEDEDWFYLIHMRIELAAAPGIKAVVDCIEAIKKDDQQEVMRCLKIVTDCISSITDIMKEMYQECNPSVFYNMLRVFFSGSKEGIQYVGTEDPDTLRTYPGASGVQSSIIPLFDIFLGIELEGGTKSFLDGMRIRMPLEHRQFLTDMKNEYKKDEFSHSILRTYVQLHPCNKDAYNSCVTALVAFRQEHIDLVTNYISKPSNDTATEGTGGSALKIFLTKPIEKTEKFKL</sequence>
<dbReference type="SUPFAM" id="SSF140959">
    <property type="entry name" value="Indolic compounds 2,3-dioxygenase-like"/>
    <property type="match status" value="1"/>
</dbReference>
<gene>
    <name evidence="5" type="primary">105315605</name>
</gene>
<comment type="similarity">
    <text evidence="1">Belongs to the indoleamine 2,3-dioxygenase family.</text>
</comment>
<dbReference type="GO" id="GO:0034354">
    <property type="term" value="P:'de novo' NAD+ biosynthetic process from L-tryptophan"/>
    <property type="evidence" value="ECO:0007669"/>
    <property type="project" value="TreeGrafter"/>
</dbReference>
<protein>
    <recommendedName>
        <fullName evidence="7">Indoleamine 2,3-dioxygenase</fullName>
    </recommendedName>
</protein>